<comment type="caution">
    <text evidence="1">The sequence shown here is derived from an EMBL/GenBank/DDBJ whole genome shotgun (WGS) entry which is preliminary data.</text>
</comment>
<organism evidence="1">
    <name type="scientific">mine drainage metagenome</name>
    <dbReference type="NCBI Taxonomy" id="410659"/>
    <lineage>
        <taxon>unclassified sequences</taxon>
        <taxon>metagenomes</taxon>
        <taxon>ecological metagenomes</taxon>
    </lineage>
</organism>
<dbReference type="EMBL" id="CABP01000187">
    <property type="protein sequence ID" value="CBI06543.1"/>
    <property type="molecule type" value="Genomic_DNA"/>
</dbReference>
<evidence type="ECO:0000313" key="1">
    <source>
        <dbReference type="EMBL" id="CBI06543.1"/>
    </source>
</evidence>
<name>E6QH29_9ZZZZ</name>
<gene>
    <name evidence="1" type="ORF">CARN5_3236</name>
</gene>
<accession>E6QH29</accession>
<dbReference type="AlphaFoldDB" id="E6QH29"/>
<sequence length="43" mass="4958">MMGMAQAQAGDDPTMFLSNAYQTFYQRDTQMFTHRVLLARESP</sequence>
<protein>
    <submittedName>
        <fullName evidence="1">Uncharacterized protein</fullName>
    </submittedName>
</protein>
<proteinExistence type="predicted"/>
<reference evidence="1" key="1">
    <citation type="submission" date="2009-10" db="EMBL/GenBank/DDBJ databases">
        <title>Diversity of trophic interactions inside an arsenic-rich microbial ecosystem.</title>
        <authorList>
            <person name="Bertin P.N."/>
            <person name="Heinrich-Salmeron A."/>
            <person name="Pelletier E."/>
            <person name="Goulhen-Chollet F."/>
            <person name="Arsene-Ploetze F."/>
            <person name="Gallien S."/>
            <person name="Calteau A."/>
            <person name="Vallenet D."/>
            <person name="Casiot C."/>
            <person name="Chane-Woon-Ming B."/>
            <person name="Giloteaux L."/>
            <person name="Barakat M."/>
            <person name="Bonnefoy V."/>
            <person name="Bruneel O."/>
            <person name="Chandler M."/>
            <person name="Cleiss J."/>
            <person name="Duran R."/>
            <person name="Elbaz-Poulichet F."/>
            <person name="Fonknechten N."/>
            <person name="Lauga B."/>
            <person name="Mornico D."/>
            <person name="Ortet P."/>
            <person name="Schaeffer C."/>
            <person name="Siguier P."/>
            <person name="Alexander Thil Smith A."/>
            <person name="Van Dorsselaer A."/>
            <person name="Weissenbach J."/>
            <person name="Medigue C."/>
            <person name="Le Paslier D."/>
        </authorList>
    </citation>
    <scope>NUCLEOTIDE SEQUENCE</scope>
</reference>